<dbReference type="PANTHER" id="PTHR36766:SF64">
    <property type="entry name" value="OS12G0206100 PROTEIN"/>
    <property type="match status" value="1"/>
</dbReference>
<accession>A0A2T7EM09</accession>
<reference evidence="2 3" key="1">
    <citation type="submission" date="2018-04" db="EMBL/GenBank/DDBJ databases">
        <title>WGS assembly of Panicum hallii var. hallii HAL2.</title>
        <authorList>
            <person name="Lovell J."/>
            <person name="Jenkins J."/>
            <person name="Lowry D."/>
            <person name="Mamidi S."/>
            <person name="Sreedasyam A."/>
            <person name="Weng X."/>
            <person name="Barry K."/>
            <person name="Bonette J."/>
            <person name="Campitelli B."/>
            <person name="Daum C."/>
            <person name="Gordon S."/>
            <person name="Gould B."/>
            <person name="Lipzen A."/>
            <person name="MacQueen A."/>
            <person name="Palacio-Mejia J."/>
            <person name="Plott C."/>
            <person name="Shakirov E."/>
            <person name="Shu S."/>
            <person name="Yoshinaga Y."/>
            <person name="Zane M."/>
            <person name="Rokhsar D."/>
            <person name="Grimwood J."/>
            <person name="Schmutz J."/>
            <person name="Juenger T."/>
        </authorList>
    </citation>
    <scope>NUCLEOTIDE SEQUENCE [LARGE SCALE GENOMIC DNA]</scope>
    <source>
        <strain evidence="3">cv. HAL2</strain>
    </source>
</reference>
<dbReference type="Gene3D" id="3.40.50.300">
    <property type="entry name" value="P-loop containing nucleotide triphosphate hydrolases"/>
    <property type="match status" value="1"/>
</dbReference>
<dbReference type="SUPFAM" id="SSF52540">
    <property type="entry name" value="P-loop containing nucleoside triphosphate hydrolases"/>
    <property type="match status" value="1"/>
</dbReference>
<evidence type="ECO:0000259" key="1">
    <source>
        <dbReference type="Pfam" id="PF00931"/>
    </source>
</evidence>
<name>A0A2T7EM09_9POAL</name>
<dbReference type="OrthoDB" id="682676at2759"/>
<dbReference type="InterPro" id="IPR027417">
    <property type="entry name" value="P-loop_NTPase"/>
</dbReference>
<feature type="domain" description="NB-ARC" evidence="1">
    <location>
        <begin position="39"/>
        <end position="206"/>
    </location>
</feature>
<protein>
    <recommendedName>
        <fullName evidence="1">NB-ARC domain-containing protein</fullName>
    </recommendedName>
</protein>
<dbReference type="InterPro" id="IPR042197">
    <property type="entry name" value="Apaf_helical"/>
</dbReference>
<evidence type="ECO:0000313" key="3">
    <source>
        <dbReference type="Proteomes" id="UP000244336"/>
    </source>
</evidence>
<organism evidence="2 3">
    <name type="scientific">Panicum hallii var. hallii</name>
    <dbReference type="NCBI Taxonomy" id="1504633"/>
    <lineage>
        <taxon>Eukaryota</taxon>
        <taxon>Viridiplantae</taxon>
        <taxon>Streptophyta</taxon>
        <taxon>Embryophyta</taxon>
        <taxon>Tracheophyta</taxon>
        <taxon>Spermatophyta</taxon>
        <taxon>Magnoliopsida</taxon>
        <taxon>Liliopsida</taxon>
        <taxon>Poales</taxon>
        <taxon>Poaceae</taxon>
        <taxon>PACMAD clade</taxon>
        <taxon>Panicoideae</taxon>
        <taxon>Panicodae</taxon>
        <taxon>Paniceae</taxon>
        <taxon>Panicinae</taxon>
        <taxon>Panicum</taxon>
        <taxon>Panicum sect. Panicum</taxon>
    </lineage>
</organism>
<dbReference type="EMBL" id="CM009750">
    <property type="protein sequence ID" value="PUZ68878.1"/>
    <property type="molecule type" value="Genomic_DNA"/>
</dbReference>
<evidence type="ECO:0000313" key="2">
    <source>
        <dbReference type="EMBL" id="PUZ68878.1"/>
    </source>
</evidence>
<dbReference type="InterPro" id="IPR002182">
    <property type="entry name" value="NB-ARC"/>
</dbReference>
<dbReference type="Proteomes" id="UP000244336">
    <property type="component" value="Chromosome 2"/>
</dbReference>
<keyword evidence="3" id="KW-1185">Reference proteome</keyword>
<dbReference type="PRINTS" id="PR00364">
    <property type="entry name" value="DISEASERSIST"/>
</dbReference>
<dbReference type="PANTHER" id="PTHR36766">
    <property type="entry name" value="PLANT BROAD-SPECTRUM MILDEW RESISTANCE PROTEIN RPW8"/>
    <property type="match status" value="1"/>
</dbReference>
<dbReference type="Gramene" id="PUZ68878">
    <property type="protein sequence ID" value="PUZ68878"/>
    <property type="gene ID" value="GQ55_2G063700"/>
</dbReference>
<proteinExistence type="predicted"/>
<dbReference type="AlphaFoldDB" id="A0A2T7EM09"/>
<dbReference type="Pfam" id="PF00931">
    <property type="entry name" value="NB-ARC"/>
    <property type="match status" value="1"/>
</dbReference>
<gene>
    <name evidence="2" type="ORF">GQ55_2G063700</name>
</gene>
<dbReference type="Gene3D" id="1.10.8.430">
    <property type="entry name" value="Helical domain of apoptotic protease-activating factors"/>
    <property type="match status" value="1"/>
</dbReference>
<dbReference type="GO" id="GO:0043531">
    <property type="term" value="F:ADP binding"/>
    <property type="evidence" value="ECO:0007669"/>
    <property type="project" value="InterPro"/>
</dbReference>
<sequence length="249" mass="28023">MRILEDQHVGTNEEMVRKSLTRTGTIAAALEESLLVGREKEKYDIINLISNQDAHQLTVISVWGMGGLGKTTLVKEVYQSQELSVLFDKRACITVMRPFVLEEVVNSLAMQLDAASSYRKGNFEELAKLLEGKRCLIVLDDLSSIEEWDQLLPKLSKMGNTSQIIVTTREENIAMHCSRKPENIHKLKVLEYKDAFDLFTKKVFKDATNLDNYPGLAEEAKPILKKCNGLPLAIVTIGGFLAKQPKREN</sequence>